<dbReference type="EMBL" id="NIDF01000008">
    <property type="protein sequence ID" value="TYJ57943.1"/>
    <property type="molecule type" value="Genomic_DNA"/>
</dbReference>
<dbReference type="PANTHER" id="PTHR23501:SF191">
    <property type="entry name" value="VACUOLAR BASIC AMINO ACID TRANSPORTER 4"/>
    <property type="match status" value="1"/>
</dbReference>
<proteinExistence type="predicted"/>
<evidence type="ECO:0000259" key="7">
    <source>
        <dbReference type="PROSITE" id="PS50850"/>
    </source>
</evidence>
<feature type="transmembrane region" description="Helical" evidence="6">
    <location>
        <begin position="181"/>
        <end position="202"/>
    </location>
</feature>
<feature type="transmembrane region" description="Helical" evidence="6">
    <location>
        <begin position="120"/>
        <end position="144"/>
    </location>
</feature>
<name>A0A5D3B707_9TREE</name>
<dbReference type="GO" id="GO:0015174">
    <property type="term" value="F:basic amino acid transmembrane transporter activity"/>
    <property type="evidence" value="ECO:0007669"/>
    <property type="project" value="TreeGrafter"/>
</dbReference>
<evidence type="ECO:0000256" key="4">
    <source>
        <dbReference type="ARBA" id="ARBA00022989"/>
    </source>
</evidence>
<gene>
    <name evidence="8" type="ORF">B9479_001298</name>
</gene>
<feature type="transmembrane region" description="Helical" evidence="6">
    <location>
        <begin position="223"/>
        <end position="245"/>
    </location>
</feature>
<feature type="transmembrane region" description="Helical" evidence="6">
    <location>
        <begin position="251"/>
        <end position="271"/>
    </location>
</feature>
<reference evidence="8 9" key="1">
    <citation type="submission" date="2017-05" db="EMBL/GenBank/DDBJ databases">
        <title>The Genome Sequence of Tsuchiyaea wingfieldii DSM 27421.</title>
        <authorList>
            <person name="Cuomo C."/>
            <person name="Passer A."/>
            <person name="Billmyre B."/>
            <person name="Heitman J."/>
        </authorList>
    </citation>
    <scope>NUCLEOTIDE SEQUENCE [LARGE SCALE GENOMIC DNA]</scope>
    <source>
        <strain evidence="8 9">DSM 27421</strain>
    </source>
</reference>
<dbReference type="GO" id="GO:0012505">
    <property type="term" value="C:endomembrane system"/>
    <property type="evidence" value="ECO:0007669"/>
    <property type="project" value="UniProtKB-SubCell"/>
</dbReference>
<dbReference type="GO" id="GO:0000329">
    <property type="term" value="C:fungal-type vacuole membrane"/>
    <property type="evidence" value="ECO:0007669"/>
    <property type="project" value="TreeGrafter"/>
</dbReference>
<keyword evidence="5 6" id="KW-0472">Membrane</keyword>
<comment type="caution">
    <text evidence="8">The sequence shown here is derived from an EMBL/GenBank/DDBJ whole genome shotgun (WGS) entry which is preliminary data.</text>
</comment>
<feature type="transmembrane region" description="Helical" evidence="6">
    <location>
        <begin position="333"/>
        <end position="351"/>
    </location>
</feature>
<comment type="subcellular location">
    <subcellularLocation>
        <location evidence="1">Endomembrane system</location>
        <topology evidence="1">Multi-pass membrane protein</topology>
    </subcellularLocation>
</comment>
<dbReference type="Gene3D" id="1.20.1250.20">
    <property type="entry name" value="MFS general substrate transporter like domains"/>
    <property type="match status" value="1"/>
</dbReference>
<accession>A0A5D3B707</accession>
<keyword evidence="9" id="KW-1185">Reference proteome</keyword>
<feature type="transmembrane region" description="Helical" evidence="6">
    <location>
        <begin position="496"/>
        <end position="518"/>
    </location>
</feature>
<feature type="transmembrane region" description="Helical" evidence="6">
    <location>
        <begin position="21"/>
        <end position="43"/>
    </location>
</feature>
<dbReference type="InterPro" id="IPR011701">
    <property type="entry name" value="MFS"/>
</dbReference>
<feature type="domain" description="Major facilitator superfamily (MFS) profile" evidence="7">
    <location>
        <begin position="30"/>
        <end position="524"/>
    </location>
</feature>
<evidence type="ECO:0000313" key="9">
    <source>
        <dbReference type="Proteomes" id="UP000322245"/>
    </source>
</evidence>
<dbReference type="SUPFAM" id="SSF103473">
    <property type="entry name" value="MFS general substrate transporter"/>
    <property type="match status" value="1"/>
</dbReference>
<protein>
    <recommendedName>
        <fullName evidence="7">Major facilitator superfamily (MFS) profile domain-containing protein</fullName>
    </recommendedName>
</protein>
<dbReference type="Proteomes" id="UP000322245">
    <property type="component" value="Unassembled WGS sequence"/>
</dbReference>
<dbReference type="Pfam" id="PF07690">
    <property type="entry name" value="MFS_1"/>
    <property type="match status" value="1"/>
</dbReference>
<dbReference type="InterPro" id="IPR036259">
    <property type="entry name" value="MFS_trans_sf"/>
</dbReference>
<sequence>MSSERTPLIPSSQHKRESLSLFSRWDYALILPVLLSNNFLAAFESTIAASTQTAVGADFSASDNVAWVATSYLMVSTAVQPLYGRASDIFGRTTLYVLSLSFFAVGCLGCAMSASLSQMVVARAICGIGGGGLITVSQVCAWDVLPVKSRPAYQAVNNVTYGVGAAVGASLGGLFSDSLGWRFAYLFPVPLSILSILVFVYRAHPKLVELHQGEEGKIQLKDIDVLGSGLLLTAITLLMIIINLGGDEIPWTSPLVPTVVISTGIIAFVFFRHEAKVPLPMLPIGLIKSRHMVSQVGMNLFGAMGIFGVLYLIPPFFQSTLLTTASLASLRLLYPTLTAPLGSILTGIFLHHHPHKAYLAQRLGAGVLSAGTGIMLSLAFGDDNGERGEGWFVGHLVWVHAGMGILFISSLLDVLGTSGSDHAAATSLIFLLRSLGSTLGIASSQSILQNTLSHQLSRTFTGPGSDEIIAGIKQSVDFLKELPERERELGVRCWVVAFRAAFGGLVGVAGVVVVFAVLGIGASKQEVTEEAEIRPSSLESQD</sequence>
<feature type="transmembrane region" description="Helical" evidence="6">
    <location>
        <begin position="95"/>
        <end position="114"/>
    </location>
</feature>
<dbReference type="AlphaFoldDB" id="A0A5D3B707"/>
<dbReference type="PROSITE" id="PS50850">
    <property type="entry name" value="MFS"/>
    <property type="match status" value="1"/>
</dbReference>
<feature type="transmembrane region" description="Helical" evidence="6">
    <location>
        <begin position="363"/>
        <end position="380"/>
    </location>
</feature>
<dbReference type="PANTHER" id="PTHR23501">
    <property type="entry name" value="MAJOR FACILITATOR SUPERFAMILY"/>
    <property type="match status" value="1"/>
</dbReference>
<evidence type="ECO:0000313" key="8">
    <source>
        <dbReference type="EMBL" id="TYJ57943.1"/>
    </source>
</evidence>
<feature type="transmembrane region" description="Helical" evidence="6">
    <location>
        <begin position="65"/>
        <end position="83"/>
    </location>
</feature>
<evidence type="ECO:0000256" key="1">
    <source>
        <dbReference type="ARBA" id="ARBA00004127"/>
    </source>
</evidence>
<organism evidence="8 9">
    <name type="scientific">Cryptococcus floricola</name>
    <dbReference type="NCBI Taxonomy" id="2591691"/>
    <lineage>
        <taxon>Eukaryota</taxon>
        <taxon>Fungi</taxon>
        <taxon>Dikarya</taxon>
        <taxon>Basidiomycota</taxon>
        <taxon>Agaricomycotina</taxon>
        <taxon>Tremellomycetes</taxon>
        <taxon>Tremellales</taxon>
        <taxon>Cryptococcaceae</taxon>
        <taxon>Cryptococcus</taxon>
    </lineage>
</organism>
<keyword evidence="2" id="KW-0813">Transport</keyword>
<evidence type="ECO:0000256" key="6">
    <source>
        <dbReference type="SAM" id="Phobius"/>
    </source>
</evidence>
<keyword evidence="4 6" id="KW-1133">Transmembrane helix</keyword>
<feature type="transmembrane region" description="Helical" evidence="6">
    <location>
        <begin position="392"/>
        <end position="416"/>
    </location>
</feature>
<feature type="transmembrane region" description="Helical" evidence="6">
    <location>
        <begin position="156"/>
        <end position="175"/>
    </location>
</feature>
<feature type="transmembrane region" description="Helical" evidence="6">
    <location>
        <begin position="292"/>
        <end position="313"/>
    </location>
</feature>
<evidence type="ECO:0000256" key="2">
    <source>
        <dbReference type="ARBA" id="ARBA00022448"/>
    </source>
</evidence>
<evidence type="ECO:0000256" key="5">
    <source>
        <dbReference type="ARBA" id="ARBA00023136"/>
    </source>
</evidence>
<evidence type="ECO:0000256" key="3">
    <source>
        <dbReference type="ARBA" id="ARBA00022692"/>
    </source>
</evidence>
<keyword evidence="3 6" id="KW-0812">Transmembrane</keyword>
<dbReference type="InterPro" id="IPR020846">
    <property type="entry name" value="MFS_dom"/>
</dbReference>